<accession>A0A2D2CZE5</accession>
<proteinExistence type="predicted"/>
<dbReference type="Proteomes" id="UP000230709">
    <property type="component" value="Chromosome"/>
</dbReference>
<dbReference type="AlphaFoldDB" id="A0A2D2CZE5"/>
<sequence length="79" mass="8740">MWARRLLLVNSAFRSNAESSQRSEFAHSDERTKEFSPIKLVRMRFIVEVPMKSTVDNGCVTALLTSAAFGAGPHLPGAF</sequence>
<protein>
    <submittedName>
        <fullName evidence="1">Uncharacterized protein</fullName>
    </submittedName>
</protein>
<name>A0A2D2CZE5_METT3</name>
<dbReference type="EMBL" id="CP023737">
    <property type="protein sequence ID" value="ATQ68110.1"/>
    <property type="molecule type" value="Genomic_DNA"/>
</dbReference>
<keyword evidence="2" id="KW-1185">Reference proteome</keyword>
<organism evidence="1 2">
    <name type="scientific">Methylosinus trichosporium (strain ATCC 35070 / NCIMB 11131 / UNIQEM 75 / OB3b)</name>
    <dbReference type="NCBI Taxonomy" id="595536"/>
    <lineage>
        <taxon>Bacteria</taxon>
        <taxon>Pseudomonadati</taxon>
        <taxon>Pseudomonadota</taxon>
        <taxon>Alphaproteobacteria</taxon>
        <taxon>Hyphomicrobiales</taxon>
        <taxon>Methylocystaceae</taxon>
        <taxon>Methylosinus</taxon>
    </lineage>
</organism>
<evidence type="ECO:0000313" key="1">
    <source>
        <dbReference type="EMBL" id="ATQ68110.1"/>
    </source>
</evidence>
<evidence type="ECO:0000313" key="2">
    <source>
        <dbReference type="Proteomes" id="UP000230709"/>
    </source>
</evidence>
<gene>
    <name evidence="1" type="ORF">CQW49_09580</name>
</gene>
<dbReference type="KEGG" id="mtw:CQW49_09580"/>
<reference evidence="2" key="1">
    <citation type="submission" date="2017-10" db="EMBL/GenBank/DDBJ databases">
        <title>Completed PacBio SMRT sequence of Methylosinus trichosporium OB3b reveals presence of a third large plasmid.</title>
        <authorList>
            <person name="Charles T.C."/>
            <person name="Lynch M.D.J."/>
            <person name="Heil J.R."/>
            <person name="Cheng J."/>
        </authorList>
    </citation>
    <scope>NUCLEOTIDE SEQUENCE [LARGE SCALE GENOMIC DNA]</scope>
    <source>
        <strain evidence="2">OB3b</strain>
    </source>
</reference>